<dbReference type="EMBL" id="BMXI01000015">
    <property type="protein sequence ID" value="GHC62660.1"/>
    <property type="molecule type" value="Genomic_DNA"/>
</dbReference>
<dbReference type="Proteomes" id="UP000644507">
    <property type="component" value="Unassembled WGS sequence"/>
</dbReference>
<dbReference type="Pfam" id="PF04832">
    <property type="entry name" value="SOUL"/>
    <property type="match status" value="1"/>
</dbReference>
<dbReference type="InterPro" id="IPR011256">
    <property type="entry name" value="Reg_factor_effector_dom_sf"/>
</dbReference>
<protein>
    <recommendedName>
        <fullName evidence="3">SOUL heme-binding protein</fullName>
    </recommendedName>
</protein>
<dbReference type="AlphaFoldDB" id="A0A918TU31"/>
<dbReference type="Gene3D" id="3.20.80.10">
    <property type="entry name" value="Regulatory factor, effector binding domain"/>
    <property type="match status" value="1"/>
</dbReference>
<evidence type="ECO:0000313" key="1">
    <source>
        <dbReference type="EMBL" id="GHC62660.1"/>
    </source>
</evidence>
<accession>A0A918TU31</accession>
<evidence type="ECO:0008006" key="3">
    <source>
        <dbReference type="Google" id="ProtNLM"/>
    </source>
</evidence>
<sequence>MHIKKQDIPMTAPVEMKMEEEDGELEMATMGFLYQDTTVGEVGADGEKVEVTDVPAMTVYSYAWMGPNNSENVAVAKEALTQELAAQKVTAEGFRLLGYNGPSVPKAKRTHELQAILKK</sequence>
<evidence type="ECO:0000313" key="2">
    <source>
        <dbReference type="Proteomes" id="UP000644507"/>
    </source>
</evidence>
<organism evidence="1 2">
    <name type="scientific">Roseibacillus persicicus</name>
    <dbReference type="NCBI Taxonomy" id="454148"/>
    <lineage>
        <taxon>Bacteria</taxon>
        <taxon>Pseudomonadati</taxon>
        <taxon>Verrucomicrobiota</taxon>
        <taxon>Verrucomicrobiia</taxon>
        <taxon>Verrucomicrobiales</taxon>
        <taxon>Verrucomicrobiaceae</taxon>
        <taxon>Roseibacillus</taxon>
    </lineage>
</organism>
<reference evidence="1" key="1">
    <citation type="journal article" date="2014" name="Int. J. Syst. Evol. Microbiol.">
        <title>Complete genome sequence of Corynebacterium casei LMG S-19264T (=DSM 44701T), isolated from a smear-ripened cheese.</title>
        <authorList>
            <consortium name="US DOE Joint Genome Institute (JGI-PGF)"/>
            <person name="Walter F."/>
            <person name="Albersmeier A."/>
            <person name="Kalinowski J."/>
            <person name="Ruckert C."/>
        </authorList>
    </citation>
    <scope>NUCLEOTIDE SEQUENCE</scope>
    <source>
        <strain evidence="1">KCTC 12988</strain>
    </source>
</reference>
<gene>
    <name evidence="1" type="ORF">GCM10007100_32670</name>
</gene>
<dbReference type="InterPro" id="IPR006917">
    <property type="entry name" value="SOUL_heme-bd"/>
</dbReference>
<dbReference type="RefSeq" id="WP_189572317.1">
    <property type="nucleotide sequence ID" value="NZ_BMXI01000015.1"/>
</dbReference>
<name>A0A918TU31_9BACT</name>
<comment type="caution">
    <text evidence="1">The sequence shown here is derived from an EMBL/GenBank/DDBJ whole genome shotgun (WGS) entry which is preliminary data.</text>
</comment>
<reference evidence="1" key="2">
    <citation type="submission" date="2020-09" db="EMBL/GenBank/DDBJ databases">
        <authorList>
            <person name="Sun Q."/>
            <person name="Kim S."/>
        </authorList>
    </citation>
    <scope>NUCLEOTIDE SEQUENCE</scope>
    <source>
        <strain evidence="1">KCTC 12988</strain>
    </source>
</reference>
<keyword evidence="2" id="KW-1185">Reference proteome</keyword>
<proteinExistence type="predicted"/>
<dbReference type="SUPFAM" id="SSF55136">
    <property type="entry name" value="Probable bacterial effector-binding domain"/>
    <property type="match status" value="1"/>
</dbReference>